<name>A0A8X7PQ54_BRACI</name>
<dbReference type="Proteomes" id="UP000886595">
    <property type="component" value="Unassembled WGS sequence"/>
</dbReference>
<feature type="compositionally biased region" description="Polar residues" evidence="1">
    <location>
        <begin position="1"/>
        <end position="11"/>
    </location>
</feature>
<proteinExistence type="predicted"/>
<accession>A0A8X7PQ54</accession>
<organism evidence="2 3">
    <name type="scientific">Brassica carinata</name>
    <name type="common">Ethiopian mustard</name>
    <name type="synonym">Abyssinian cabbage</name>
    <dbReference type="NCBI Taxonomy" id="52824"/>
    <lineage>
        <taxon>Eukaryota</taxon>
        <taxon>Viridiplantae</taxon>
        <taxon>Streptophyta</taxon>
        <taxon>Embryophyta</taxon>
        <taxon>Tracheophyta</taxon>
        <taxon>Spermatophyta</taxon>
        <taxon>Magnoliopsida</taxon>
        <taxon>eudicotyledons</taxon>
        <taxon>Gunneridae</taxon>
        <taxon>Pentapetalae</taxon>
        <taxon>rosids</taxon>
        <taxon>malvids</taxon>
        <taxon>Brassicales</taxon>
        <taxon>Brassicaceae</taxon>
        <taxon>Brassiceae</taxon>
        <taxon>Brassica</taxon>
    </lineage>
</organism>
<dbReference type="AlphaFoldDB" id="A0A8X7PQ54"/>
<evidence type="ECO:0000313" key="2">
    <source>
        <dbReference type="EMBL" id="KAG2255605.1"/>
    </source>
</evidence>
<evidence type="ECO:0000313" key="3">
    <source>
        <dbReference type="Proteomes" id="UP000886595"/>
    </source>
</evidence>
<dbReference type="EMBL" id="JAAMPC010000015">
    <property type="protein sequence ID" value="KAG2255605.1"/>
    <property type="molecule type" value="Genomic_DNA"/>
</dbReference>
<comment type="caution">
    <text evidence="2">The sequence shown here is derived from an EMBL/GenBank/DDBJ whole genome shotgun (WGS) entry which is preliminary data.</text>
</comment>
<sequence>MELNRTVQKPQLKSVVETPSAKTKEKRNEGLERCLESFKARIHQIITNPRPSSVLGEDQEAKDIEPELSTVYVRAESNVLVDVHKVAEDVVDSGPEADHEKDMTTAYASGDILGSLSSAKLVQPFVCKEYDPVEQLSLKRVYNTSSLSLE</sequence>
<dbReference type="OrthoDB" id="10530116at2759"/>
<keyword evidence="3" id="KW-1185">Reference proteome</keyword>
<feature type="region of interest" description="Disordered" evidence="1">
    <location>
        <begin position="1"/>
        <end position="30"/>
    </location>
</feature>
<reference evidence="2 3" key="1">
    <citation type="submission" date="2020-02" db="EMBL/GenBank/DDBJ databases">
        <authorList>
            <person name="Ma Q."/>
            <person name="Huang Y."/>
            <person name="Song X."/>
            <person name="Pei D."/>
        </authorList>
    </citation>
    <scope>NUCLEOTIDE SEQUENCE [LARGE SCALE GENOMIC DNA]</scope>
    <source>
        <strain evidence="2">Sxm20200214</strain>
        <tissue evidence="2">Leaf</tissue>
    </source>
</reference>
<evidence type="ECO:0000256" key="1">
    <source>
        <dbReference type="SAM" id="MobiDB-lite"/>
    </source>
</evidence>
<gene>
    <name evidence="2" type="ORF">Bca52824_074899</name>
</gene>
<protein>
    <submittedName>
        <fullName evidence="2">Uncharacterized protein</fullName>
    </submittedName>
</protein>